<feature type="chain" id="PRO_5016589427" description="Peptidase inhibitor I78 family protein" evidence="1">
    <location>
        <begin position="23"/>
        <end position="109"/>
    </location>
</feature>
<organism evidence="2 3">
    <name type="scientific">Sphingorhabdus pulchriflava</name>
    <dbReference type="NCBI Taxonomy" id="2292257"/>
    <lineage>
        <taxon>Bacteria</taxon>
        <taxon>Pseudomonadati</taxon>
        <taxon>Pseudomonadota</taxon>
        <taxon>Alphaproteobacteria</taxon>
        <taxon>Sphingomonadales</taxon>
        <taxon>Sphingomonadaceae</taxon>
        <taxon>Sphingorhabdus</taxon>
    </lineage>
</organism>
<reference evidence="3" key="1">
    <citation type="submission" date="2018-08" db="EMBL/GenBank/DDBJ databases">
        <authorList>
            <person name="Kim S.-J."/>
            <person name="Jung G.-Y."/>
        </authorList>
    </citation>
    <scope>NUCLEOTIDE SEQUENCE [LARGE SCALE GENOMIC DNA]</scope>
    <source>
        <strain evidence="3">GY_G</strain>
    </source>
</reference>
<dbReference type="AlphaFoldDB" id="A0A371BGD5"/>
<dbReference type="Proteomes" id="UP000263833">
    <property type="component" value="Unassembled WGS sequence"/>
</dbReference>
<comment type="caution">
    <text evidence="2">The sequence shown here is derived from an EMBL/GenBank/DDBJ whole genome shotgun (WGS) entry which is preliminary data.</text>
</comment>
<accession>A0A371BGD5</accession>
<evidence type="ECO:0000256" key="1">
    <source>
        <dbReference type="SAM" id="SignalP"/>
    </source>
</evidence>
<sequence>MKQIVSLHLAGVLVALGACAPAADKSESTPAAETPAGQPELANACDASKLDDAVGRMLTADLQKKLQAEAKAEVVRVAPHNGAITMDYNASRLNIFVDDAKNIIRINCG</sequence>
<name>A0A371BGD5_9SPHN</name>
<dbReference type="InterPro" id="IPR021719">
    <property type="entry name" value="Prot_inh_I78"/>
</dbReference>
<protein>
    <recommendedName>
        <fullName evidence="4">Peptidase inhibitor I78 family protein</fullName>
    </recommendedName>
</protein>
<evidence type="ECO:0000313" key="3">
    <source>
        <dbReference type="Proteomes" id="UP000263833"/>
    </source>
</evidence>
<dbReference type="PROSITE" id="PS51257">
    <property type="entry name" value="PROKAR_LIPOPROTEIN"/>
    <property type="match status" value="1"/>
</dbReference>
<feature type="signal peptide" evidence="1">
    <location>
        <begin position="1"/>
        <end position="22"/>
    </location>
</feature>
<evidence type="ECO:0000313" key="2">
    <source>
        <dbReference type="EMBL" id="RDV06662.1"/>
    </source>
</evidence>
<keyword evidence="3" id="KW-1185">Reference proteome</keyword>
<evidence type="ECO:0008006" key="4">
    <source>
        <dbReference type="Google" id="ProtNLM"/>
    </source>
</evidence>
<dbReference type="RefSeq" id="WP_115548211.1">
    <property type="nucleotide sequence ID" value="NZ_QRGP01000001.1"/>
</dbReference>
<keyword evidence="1" id="KW-0732">Signal</keyword>
<dbReference type="OrthoDB" id="8724542at2"/>
<proteinExistence type="predicted"/>
<dbReference type="EMBL" id="QRGP01000001">
    <property type="protein sequence ID" value="RDV06662.1"/>
    <property type="molecule type" value="Genomic_DNA"/>
</dbReference>
<dbReference type="Gene3D" id="3.30.10.10">
    <property type="entry name" value="Trypsin Inhibitor V, subunit A"/>
    <property type="match status" value="1"/>
</dbReference>
<dbReference type="Pfam" id="PF11720">
    <property type="entry name" value="Inhibitor_I78"/>
    <property type="match status" value="1"/>
</dbReference>
<gene>
    <name evidence="2" type="ORF">DXH95_04405</name>
</gene>